<evidence type="ECO:0000313" key="9">
    <source>
        <dbReference type="Proteomes" id="UP001195769"/>
    </source>
</evidence>
<feature type="region of interest" description="Disordered" evidence="6">
    <location>
        <begin position="500"/>
        <end position="556"/>
    </location>
</feature>
<evidence type="ECO:0000256" key="7">
    <source>
        <dbReference type="SAM" id="Phobius"/>
    </source>
</evidence>
<name>A0AAD4E8Y8_9AGAM</name>
<evidence type="ECO:0000256" key="1">
    <source>
        <dbReference type="ARBA" id="ARBA00004141"/>
    </source>
</evidence>
<feature type="transmembrane region" description="Helical" evidence="7">
    <location>
        <begin position="57"/>
        <end position="76"/>
    </location>
</feature>
<dbReference type="PANTHER" id="PTHR43791">
    <property type="entry name" value="PERMEASE-RELATED"/>
    <property type="match status" value="1"/>
</dbReference>
<dbReference type="RefSeq" id="XP_041227091.1">
    <property type="nucleotide sequence ID" value="XM_041365595.1"/>
</dbReference>
<keyword evidence="3 7" id="KW-0812">Transmembrane</keyword>
<proteinExistence type="predicted"/>
<evidence type="ECO:0000256" key="2">
    <source>
        <dbReference type="ARBA" id="ARBA00022448"/>
    </source>
</evidence>
<feature type="transmembrane region" description="Helical" evidence="7">
    <location>
        <begin position="88"/>
        <end position="107"/>
    </location>
</feature>
<evidence type="ECO:0000256" key="5">
    <source>
        <dbReference type="ARBA" id="ARBA00023136"/>
    </source>
</evidence>
<comment type="caution">
    <text evidence="8">The sequence shown here is derived from an EMBL/GenBank/DDBJ whole genome shotgun (WGS) entry which is preliminary data.</text>
</comment>
<dbReference type="PANTHER" id="PTHR43791:SF36">
    <property type="entry name" value="TRANSPORTER, PUTATIVE (AFU_ORTHOLOGUE AFUA_6G08340)-RELATED"/>
    <property type="match status" value="1"/>
</dbReference>
<organism evidence="8 9">
    <name type="scientific">Suillus fuscotomentosus</name>
    <dbReference type="NCBI Taxonomy" id="1912939"/>
    <lineage>
        <taxon>Eukaryota</taxon>
        <taxon>Fungi</taxon>
        <taxon>Dikarya</taxon>
        <taxon>Basidiomycota</taxon>
        <taxon>Agaricomycotina</taxon>
        <taxon>Agaricomycetes</taxon>
        <taxon>Agaricomycetidae</taxon>
        <taxon>Boletales</taxon>
        <taxon>Suillineae</taxon>
        <taxon>Suillaceae</taxon>
        <taxon>Suillus</taxon>
    </lineage>
</organism>
<feature type="transmembrane region" description="Helical" evidence="7">
    <location>
        <begin position="128"/>
        <end position="153"/>
    </location>
</feature>
<dbReference type="GO" id="GO:0022857">
    <property type="term" value="F:transmembrane transporter activity"/>
    <property type="evidence" value="ECO:0007669"/>
    <property type="project" value="TreeGrafter"/>
</dbReference>
<evidence type="ECO:0000256" key="6">
    <source>
        <dbReference type="SAM" id="MobiDB-lite"/>
    </source>
</evidence>
<dbReference type="GeneID" id="64659893"/>
<keyword evidence="4 7" id="KW-1133">Transmembrane helix</keyword>
<evidence type="ECO:0000256" key="3">
    <source>
        <dbReference type="ARBA" id="ARBA00022692"/>
    </source>
</evidence>
<keyword evidence="2" id="KW-0813">Transport</keyword>
<dbReference type="Gene3D" id="1.20.1250.20">
    <property type="entry name" value="MFS general substrate transporter like domains"/>
    <property type="match status" value="1"/>
</dbReference>
<comment type="subcellular location">
    <subcellularLocation>
        <location evidence="1">Membrane</location>
        <topology evidence="1">Multi-pass membrane protein</topology>
    </subcellularLocation>
</comment>
<feature type="transmembrane region" description="Helical" evidence="7">
    <location>
        <begin position="159"/>
        <end position="181"/>
    </location>
</feature>
<gene>
    <name evidence="8" type="ORF">F5891DRAFT_1172527</name>
</gene>
<dbReference type="Proteomes" id="UP001195769">
    <property type="component" value="Unassembled WGS sequence"/>
</dbReference>
<keyword evidence="9" id="KW-1185">Reference proteome</keyword>
<dbReference type="SUPFAM" id="SSF103473">
    <property type="entry name" value="MFS general substrate transporter"/>
    <property type="match status" value="1"/>
</dbReference>
<dbReference type="EMBL" id="JABBWK010000021">
    <property type="protein sequence ID" value="KAG1901516.1"/>
    <property type="molecule type" value="Genomic_DNA"/>
</dbReference>
<sequence length="753" mass="84168">MHDTTQYPEMTKFLTESERSYIIDVLKQDSNNLSSRFDTQFFRQAIKDYKTYVQSLIYLRLLVLGYAIALFSPTIINELDYSAANAQLLSAPPFAAGCIGTIIFGIYSDKHNIRAYERTRRSSARGDLKRGIVIAMVIGFGNLGGICSCFIYIDPPHFHIGHGTIMGFLSLVIIMSLFAMWDYNRLNKKKEGQCEAENISDDRGYEFEDMGNDSPLFRCALYSLHNLSTLYSTPSYYLANSVAAAATAVSFLTGTSEPIFSSRLAPLSVSDQPLSPTPTGNTGQIRHVWSSLLHRLGLRTPGMGTPDVDKGTNRSSPRDAHELLLTEIARAFNLGLGLERPPAVPDVTNAKRPTSDYLIPSYLFLTTDKIDICQRRHEHLSTTDLTDQHRRSNRDLNVRHKAFGERNTFHQKGTQIKNIPLGDSDTVKWKWALSKPTMCSPNLADIWENQLTSIEDWITEEKKRAAMGSKINVCIAKSANDLQYADLIMLTSQCIYEKPEGKNASHDTTPRRTKRKITSEDSMVGQRSTAVSRTSMASSSANMTVPTPTADEVTPGALYDPRILPDYRGTYFQLQQNKLKQLNLYDTTENGLKLIPMHETYSKLRPGTLVLAVCDAHMYNMIQNGQPTSTFQLGMQAMKVLDPSDEPVEERFIPILSTTSVDLSKDDSAIAGFSTFDVAMNPAKKISEAYHDGSWHGVHSRVINSVRSTHYSEESQASLISVMPFQVSWSETCGKYDIFTSNALTRFAKLNSP</sequence>
<evidence type="ECO:0000256" key="4">
    <source>
        <dbReference type="ARBA" id="ARBA00022989"/>
    </source>
</evidence>
<dbReference type="InterPro" id="IPR036259">
    <property type="entry name" value="MFS_trans_sf"/>
</dbReference>
<evidence type="ECO:0000313" key="8">
    <source>
        <dbReference type="EMBL" id="KAG1901516.1"/>
    </source>
</evidence>
<dbReference type="GO" id="GO:0016020">
    <property type="term" value="C:membrane"/>
    <property type="evidence" value="ECO:0007669"/>
    <property type="project" value="UniProtKB-SubCell"/>
</dbReference>
<keyword evidence="5 7" id="KW-0472">Membrane</keyword>
<protein>
    <submittedName>
        <fullName evidence="8">Uncharacterized protein</fullName>
    </submittedName>
</protein>
<accession>A0AAD4E8Y8</accession>
<dbReference type="AlphaFoldDB" id="A0AAD4E8Y8"/>
<feature type="compositionally biased region" description="Basic and acidic residues" evidence="6">
    <location>
        <begin position="500"/>
        <end position="510"/>
    </location>
</feature>
<feature type="compositionally biased region" description="Polar residues" evidence="6">
    <location>
        <begin position="525"/>
        <end position="547"/>
    </location>
</feature>
<reference evidence="8" key="1">
    <citation type="journal article" date="2020" name="New Phytol.">
        <title>Comparative genomics reveals dynamic genome evolution in host specialist ectomycorrhizal fungi.</title>
        <authorList>
            <person name="Lofgren L.A."/>
            <person name="Nguyen N.H."/>
            <person name="Vilgalys R."/>
            <person name="Ruytinx J."/>
            <person name="Liao H.L."/>
            <person name="Branco S."/>
            <person name="Kuo A."/>
            <person name="LaButti K."/>
            <person name="Lipzen A."/>
            <person name="Andreopoulos W."/>
            <person name="Pangilinan J."/>
            <person name="Riley R."/>
            <person name="Hundley H."/>
            <person name="Na H."/>
            <person name="Barry K."/>
            <person name="Grigoriev I.V."/>
            <person name="Stajich J.E."/>
            <person name="Kennedy P.G."/>
        </authorList>
    </citation>
    <scope>NUCLEOTIDE SEQUENCE</scope>
    <source>
        <strain evidence="8">FC203</strain>
    </source>
</reference>